<sequence>MPTDPAIDATRDGPELDGPEFDGPELDGPGLDRLEGELIEQWDRLLPHQTELGRDLLRRYREKHRHYHDVRHLAAVLRRIDEFADDHDLFLVRLAAWFHDAVYAIPPGQLSNEDASARLVRRELGRAGLEQEDINEVARLVRLTTTHRPKPHDPEGELLCDADLAVLAGTPEEYAAYVAAVRAEYGHVPDEVFVPGRLAIMTELLTGNLFHTTKGFRLERAARANVEAEVADLEARAEALVGGS</sequence>
<evidence type="ECO:0000313" key="3">
    <source>
        <dbReference type="EMBL" id="GAA3637259.1"/>
    </source>
</evidence>
<accession>A0ABP7APP7</accession>
<dbReference type="Pfam" id="PF01966">
    <property type="entry name" value="HD"/>
    <property type="match status" value="1"/>
</dbReference>
<dbReference type="RefSeq" id="WP_344808762.1">
    <property type="nucleotide sequence ID" value="NZ_BAABAB010000044.1"/>
</dbReference>
<gene>
    <name evidence="3" type="ORF">GCM10022236_44710</name>
</gene>
<feature type="region of interest" description="Disordered" evidence="1">
    <location>
        <begin position="1"/>
        <end position="26"/>
    </location>
</feature>
<dbReference type="SUPFAM" id="SSF109604">
    <property type="entry name" value="HD-domain/PDEase-like"/>
    <property type="match status" value="1"/>
</dbReference>
<dbReference type="Proteomes" id="UP001501490">
    <property type="component" value="Unassembled WGS sequence"/>
</dbReference>
<organism evidence="3 4">
    <name type="scientific">Microlunatus ginsengisoli</name>
    <dbReference type="NCBI Taxonomy" id="363863"/>
    <lineage>
        <taxon>Bacteria</taxon>
        <taxon>Bacillati</taxon>
        <taxon>Actinomycetota</taxon>
        <taxon>Actinomycetes</taxon>
        <taxon>Propionibacteriales</taxon>
        <taxon>Propionibacteriaceae</taxon>
        <taxon>Microlunatus</taxon>
    </lineage>
</organism>
<feature type="compositionally biased region" description="Acidic residues" evidence="1">
    <location>
        <begin position="15"/>
        <end position="25"/>
    </location>
</feature>
<evidence type="ECO:0000259" key="2">
    <source>
        <dbReference type="Pfam" id="PF01966"/>
    </source>
</evidence>
<evidence type="ECO:0000313" key="4">
    <source>
        <dbReference type="Proteomes" id="UP001501490"/>
    </source>
</evidence>
<proteinExistence type="predicted"/>
<comment type="caution">
    <text evidence="3">The sequence shown here is derived from an EMBL/GenBank/DDBJ whole genome shotgun (WGS) entry which is preliminary data.</text>
</comment>
<dbReference type="EMBL" id="BAABAB010000044">
    <property type="protein sequence ID" value="GAA3637259.1"/>
    <property type="molecule type" value="Genomic_DNA"/>
</dbReference>
<reference evidence="4" key="1">
    <citation type="journal article" date="2019" name="Int. J. Syst. Evol. Microbiol.">
        <title>The Global Catalogue of Microorganisms (GCM) 10K type strain sequencing project: providing services to taxonomists for standard genome sequencing and annotation.</title>
        <authorList>
            <consortium name="The Broad Institute Genomics Platform"/>
            <consortium name="The Broad Institute Genome Sequencing Center for Infectious Disease"/>
            <person name="Wu L."/>
            <person name="Ma J."/>
        </authorList>
    </citation>
    <scope>NUCLEOTIDE SEQUENCE [LARGE SCALE GENOMIC DNA]</scope>
    <source>
        <strain evidence="4">JCM 16929</strain>
    </source>
</reference>
<feature type="domain" description="HD" evidence="2">
    <location>
        <begin position="72"/>
        <end position="163"/>
    </location>
</feature>
<keyword evidence="4" id="KW-1185">Reference proteome</keyword>
<dbReference type="PANTHER" id="PTHR21174:SF0">
    <property type="entry name" value="HD PHOSPHOHYDROLASE FAMILY PROTEIN-RELATED"/>
    <property type="match status" value="1"/>
</dbReference>
<evidence type="ECO:0000256" key="1">
    <source>
        <dbReference type="SAM" id="MobiDB-lite"/>
    </source>
</evidence>
<dbReference type="PANTHER" id="PTHR21174">
    <property type="match status" value="1"/>
</dbReference>
<protein>
    <recommendedName>
        <fullName evidence="2">HD domain-containing protein</fullName>
    </recommendedName>
</protein>
<dbReference type="InterPro" id="IPR009218">
    <property type="entry name" value="HD_phosphohydro"/>
</dbReference>
<name>A0ABP7APP7_9ACTN</name>
<dbReference type="Gene3D" id="1.10.3210.10">
    <property type="entry name" value="Hypothetical protein af1432"/>
    <property type="match status" value="1"/>
</dbReference>
<dbReference type="InterPro" id="IPR006674">
    <property type="entry name" value="HD_domain"/>
</dbReference>